<evidence type="ECO:0000313" key="2">
    <source>
        <dbReference type="EMBL" id="NFI20161.1"/>
    </source>
</evidence>
<reference evidence="2 3" key="1">
    <citation type="submission" date="2019-04" db="EMBL/GenBank/DDBJ databases">
        <title>Genome sequencing of Clostridium botulinum Groups I-IV and Clostridium butyricum.</title>
        <authorList>
            <person name="Brunt J."/>
            <person name="Van Vliet A.H.M."/>
            <person name="Stringer S.C."/>
            <person name="Carter A.T."/>
            <person name="Peck M.W."/>
        </authorList>
    </citation>
    <scope>NUCLEOTIDE SEQUENCE [LARGE SCALE GENOMIC DNA]</scope>
    <source>
        <strain evidence="2 3">IFR 15/034</strain>
    </source>
</reference>
<accession>A0AA43Y4K5</accession>
<keyword evidence="1" id="KW-1133">Transmembrane helix</keyword>
<evidence type="ECO:0000313" key="3">
    <source>
        <dbReference type="Proteomes" id="UP000482543"/>
    </source>
</evidence>
<feature type="transmembrane region" description="Helical" evidence="1">
    <location>
        <begin position="16"/>
        <end position="40"/>
    </location>
</feature>
<protein>
    <recommendedName>
        <fullName evidence="4">Phage abortive infection protein</fullName>
    </recommendedName>
</protein>
<name>A0AA43Y4K5_CLOBO</name>
<organism evidence="2 3">
    <name type="scientific">Clostridium botulinum</name>
    <dbReference type="NCBI Taxonomy" id="1491"/>
    <lineage>
        <taxon>Bacteria</taxon>
        <taxon>Bacillati</taxon>
        <taxon>Bacillota</taxon>
        <taxon>Clostridia</taxon>
        <taxon>Eubacteriales</taxon>
        <taxon>Clostridiaceae</taxon>
        <taxon>Clostridium</taxon>
    </lineage>
</organism>
<gene>
    <name evidence="2" type="ORF">FC964_01975</name>
</gene>
<comment type="caution">
    <text evidence="2">The sequence shown here is derived from an EMBL/GenBank/DDBJ whole genome shotgun (WGS) entry which is preliminary data.</text>
</comment>
<dbReference type="Proteomes" id="UP000482543">
    <property type="component" value="Unassembled WGS sequence"/>
</dbReference>
<dbReference type="EMBL" id="SWRJ01000001">
    <property type="protein sequence ID" value="NFI20161.1"/>
    <property type="molecule type" value="Genomic_DNA"/>
</dbReference>
<dbReference type="AlphaFoldDB" id="A0AA43Y4K5"/>
<keyword evidence="1" id="KW-0812">Transmembrane</keyword>
<evidence type="ECO:0000256" key="1">
    <source>
        <dbReference type="SAM" id="Phobius"/>
    </source>
</evidence>
<sequence>MEINDIWNWLKNNKRICFILLIIVIVLIPSLINILLYIPIPTHETNDSDWLSFWGSFLGGIFGGLATLMGVLLTIFKMNKDKLIRDEENIPKVLPVNKNLVVYEKGNIRDNTKNSFSLYNEHKEYTDYYGEDIFLDIINLGKEHAFNILLEFIPPTLEEIKAYLDNNDVDTKDLSNFEEFIKLVNIECIKLSQRWKLQLIKSLDSLQGKIRLSDQLCLLIREYIKILMKNKSKLHYCKGIPLGILKLDYSNIMEKLYYKEYGLYMNTSICEILGDDLYYYPLYIEFIDIEE</sequence>
<evidence type="ECO:0008006" key="4">
    <source>
        <dbReference type="Google" id="ProtNLM"/>
    </source>
</evidence>
<feature type="transmembrane region" description="Helical" evidence="1">
    <location>
        <begin position="52"/>
        <end position="76"/>
    </location>
</feature>
<proteinExistence type="predicted"/>
<keyword evidence="1" id="KW-0472">Membrane</keyword>